<proteinExistence type="predicted"/>
<evidence type="ECO:0000313" key="3">
    <source>
        <dbReference type="Proteomes" id="UP000198287"/>
    </source>
</evidence>
<feature type="transmembrane region" description="Helical" evidence="1">
    <location>
        <begin position="165"/>
        <end position="187"/>
    </location>
</feature>
<protein>
    <recommendedName>
        <fullName evidence="4">Gustatory receptor</fullName>
    </recommendedName>
</protein>
<comment type="caution">
    <text evidence="2">The sequence shown here is derived from an EMBL/GenBank/DDBJ whole genome shotgun (WGS) entry which is preliminary data.</text>
</comment>
<feature type="transmembrane region" description="Helical" evidence="1">
    <location>
        <begin position="108"/>
        <end position="127"/>
    </location>
</feature>
<dbReference type="EMBL" id="LNIX01000019">
    <property type="protein sequence ID" value="OXA44819.1"/>
    <property type="molecule type" value="Genomic_DNA"/>
</dbReference>
<keyword evidence="1" id="KW-0472">Membrane</keyword>
<keyword evidence="1" id="KW-0812">Transmembrane</keyword>
<dbReference type="Proteomes" id="UP000198287">
    <property type="component" value="Unassembled WGS sequence"/>
</dbReference>
<feature type="transmembrane region" description="Helical" evidence="1">
    <location>
        <begin position="77"/>
        <end position="96"/>
    </location>
</feature>
<reference evidence="2 3" key="1">
    <citation type="submission" date="2015-12" db="EMBL/GenBank/DDBJ databases">
        <title>The genome of Folsomia candida.</title>
        <authorList>
            <person name="Faddeeva A."/>
            <person name="Derks M.F."/>
            <person name="Anvar Y."/>
            <person name="Smit S."/>
            <person name="Van Straalen N."/>
            <person name="Roelofs D."/>
        </authorList>
    </citation>
    <scope>NUCLEOTIDE SEQUENCE [LARGE SCALE GENOMIC DNA]</scope>
    <source>
        <strain evidence="2 3">VU population</strain>
        <tissue evidence="2">Whole body</tissue>
    </source>
</reference>
<sequence length="423" mass="48732">MYNPTPPTLPFSVPLRTLSSTIKIVNFWQKAEMYSTQFLPLIVHHLKLCGIINCLPFEFDVNSKQLILTKSFRKIRIFQFQCILTVIYCIVLLFHLCFSGTLTTLQKFQGLPFFLIYILLLCCRWNVSLNISPIQAVNSFLKFERELLPDAVNMKKSFEVQIMTLFLYLAQFSIFIIPVGTFCLLTLQPCTPPFLLSMSGKCANIHWAKEPYLMGVVLFETWMSLHILHSGATWIFYAVFVGIVSILNYFQVLTRRLEESLTISENQNCMRMYRCIQLLEKSFNGFLMVRTIPAMVAFIPTLQIVSQYVCITMHDEIEMPGFLVFPLMLIDSVMVNIMVFTLASWVNNISTKFLHKLDKKIAGLRGTRKSNLRKEQVACCVLKIKFGSNFIDSGTPLVIQNFCLTQTMSLILIRYRNGRIGLE</sequence>
<evidence type="ECO:0000256" key="1">
    <source>
        <dbReference type="SAM" id="Phobius"/>
    </source>
</evidence>
<organism evidence="2 3">
    <name type="scientific">Folsomia candida</name>
    <name type="common">Springtail</name>
    <dbReference type="NCBI Taxonomy" id="158441"/>
    <lineage>
        <taxon>Eukaryota</taxon>
        <taxon>Metazoa</taxon>
        <taxon>Ecdysozoa</taxon>
        <taxon>Arthropoda</taxon>
        <taxon>Hexapoda</taxon>
        <taxon>Collembola</taxon>
        <taxon>Entomobryomorpha</taxon>
        <taxon>Isotomoidea</taxon>
        <taxon>Isotomidae</taxon>
        <taxon>Proisotominae</taxon>
        <taxon>Folsomia</taxon>
    </lineage>
</organism>
<keyword evidence="1" id="KW-1133">Transmembrane helix</keyword>
<name>A0A226DI10_FOLCA</name>
<keyword evidence="3" id="KW-1185">Reference proteome</keyword>
<evidence type="ECO:0000313" key="2">
    <source>
        <dbReference type="EMBL" id="OXA44819.1"/>
    </source>
</evidence>
<dbReference type="OrthoDB" id="8297494at2759"/>
<accession>A0A226DI10</accession>
<dbReference type="AlphaFoldDB" id="A0A226DI10"/>
<evidence type="ECO:0008006" key="4">
    <source>
        <dbReference type="Google" id="ProtNLM"/>
    </source>
</evidence>
<feature type="transmembrane region" description="Helical" evidence="1">
    <location>
        <begin position="321"/>
        <end position="346"/>
    </location>
</feature>
<feature type="transmembrane region" description="Helical" evidence="1">
    <location>
        <begin position="227"/>
        <end position="250"/>
    </location>
</feature>
<gene>
    <name evidence="2" type="ORF">Fcan01_20514</name>
</gene>
<feature type="transmembrane region" description="Helical" evidence="1">
    <location>
        <begin position="287"/>
        <end position="309"/>
    </location>
</feature>